<dbReference type="InterPro" id="IPR011576">
    <property type="entry name" value="Pyridox_Oxase_N"/>
</dbReference>
<feature type="binding site" evidence="7 9">
    <location>
        <position position="106"/>
    </location>
    <ligand>
        <name>FMN</name>
        <dbReference type="ChEBI" id="CHEBI:58210"/>
    </ligand>
</feature>
<feature type="binding site" evidence="7 8">
    <location>
        <begin position="192"/>
        <end position="194"/>
    </location>
    <ligand>
        <name>substrate</name>
    </ligand>
</feature>
<dbReference type="GO" id="GO:0008615">
    <property type="term" value="P:pyridoxine biosynthetic process"/>
    <property type="evidence" value="ECO:0007669"/>
    <property type="project" value="UniProtKB-UniRule"/>
</dbReference>
<name>A0A420WYB8_9GAMM</name>
<evidence type="ECO:0000313" key="14">
    <source>
        <dbReference type="Proteomes" id="UP000281975"/>
    </source>
</evidence>
<dbReference type="PIRSF" id="PIRSF000190">
    <property type="entry name" value="Pyd_amn-ph_oxd"/>
    <property type="match status" value="1"/>
</dbReference>
<dbReference type="EC" id="1.4.3.5" evidence="7"/>
<evidence type="ECO:0000259" key="11">
    <source>
        <dbReference type="Pfam" id="PF01243"/>
    </source>
</evidence>
<dbReference type="Pfam" id="PF01243">
    <property type="entry name" value="PNPOx_N"/>
    <property type="match status" value="1"/>
</dbReference>
<dbReference type="InterPro" id="IPR019576">
    <property type="entry name" value="Pyridoxamine_oxidase_dimer_C"/>
</dbReference>
<dbReference type="Pfam" id="PF10590">
    <property type="entry name" value="PNP_phzG_C"/>
    <property type="match status" value="1"/>
</dbReference>
<dbReference type="GO" id="GO:0010181">
    <property type="term" value="F:FMN binding"/>
    <property type="evidence" value="ECO:0007669"/>
    <property type="project" value="UniProtKB-UniRule"/>
</dbReference>
<feature type="binding site" evidence="7 9">
    <location>
        <position position="196"/>
    </location>
    <ligand>
        <name>FMN</name>
        <dbReference type="ChEBI" id="CHEBI:58210"/>
    </ligand>
</feature>
<dbReference type="FunFam" id="2.30.110.10:FF:000020">
    <property type="entry name" value="PNPO isoform 11"/>
    <property type="match status" value="1"/>
</dbReference>
<dbReference type="AlphaFoldDB" id="A0A420WYB8"/>
<accession>A0A420WYB8</accession>
<dbReference type="InterPro" id="IPR012349">
    <property type="entry name" value="Split_barrel_FMN-bd"/>
</dbReference>
<comment type="subunit">
    <text evidence="2 7">Homodimer.</text>
</comment>
<feature type="binding site" evidence="7 9">
    <location>
        <begin position="77"/>
        <end position="78"/>
    </location>
    <ligand>
        <name>FMN</name>
        <dbReference type="ChEBI" id="CHEBI:58210"/>
    </ligand>
</feature>
<feature type="binding site" evidence="7 8">
    <location>
        <position position="128"/>
    </location>
    <ligand>
        <name>substrate</name>
    </ligand>
</feature>
<dbReference type="Gene3D" id="2.30.110.10">
    <property type="entry name" value="Electron Transport, Fmn-binding Protein, Chain A"/>
    <property type="match status" value="1"/>
</dbReference>
<evidence type="ECO:0000256" key="6">
    <source>
        <dbReference type="ARBA" id="ARBA00023096"/>
    </source>
</evidence>
<keyword evidence="4 7" id="KW-0288">FMN</keyword>
<evidence type="ECO:0000256" key="4">
    <source>
        <dbReference type="ARBA" id="ARBA00022643"/>
    </source>
</evidence>
<feature type="binding site" evidence="7 9">
    <location>
        <position position="186"/>
    </location>
    <ligand>
        <name>FMN</name>
        <dbReference type="ChEBI" id="CHEBI:58210"/>
    </ligand>
</feature>
<dbReference type="RefSeq" id="WP_121172140.1">
    <property type="nucleotide sequence ID" value="NZ_RBIN01000003.1"/>
</dbReference>
<dbReference type="InterPro" id="IPR019740">
    <property type="entry name" value="Pyridox_Oxase_CS"/>
</dbReference>
<dbReference type="NCBIfam" id="NF004231">
    <property type="entry name" value="PRK05679.1"/>
    <property type="match status" value="1"/>
</dbReference>
<dbReference type="PANTHER" id="PTHR10851:SF0">
    <property type="entry name" value="PYRIDOXINE-5'-PHOSPHATE OXIDASE"/>
    <property type="match status" value="1"/>
</dbReference>
<dbReference type="PANTHER" id="PTHR10851">
    <property type="entry name" value="PYRIDOXINE-5-PHOSPHATE OXIDASE"/>
    <property type="match status" value="1"/>
</dbReference>
<evidence type="ECO:0000256" key="1">
    <source>
        <dbReference type="ARBA" id="ARBA00007301"/>
    </source>
</evidence>
<feature type="compositionally biased region" description="Low complexity" evidence="10">
    <location>
        <begin position="15"/>
        <end position="25"/>
    </location>
</feature>
<comment type="cofactor">
    <cofactor evidence="7 9">
        <name>FMN</name>
        <dbReference type="ChEBI" id="CHEBI:58210"/>
    </cofactor>
    <text evidence="7 9">Binds 1 FMN per subunit.</text>
</comment>
<evidence type="ECO:0000256" key="10">
    <source>
        <dbReference type="SAM" id="MobiDB-lite"/>
    </source>
</evidence>
<comment type="pathway">
    <text evidence="7">Cofactor metabolism; pyridoxal 5'-phosphate salvage; pyridoxal 5'-phosphate from pyridoxamine 5'-phosphate: step 1/1.</text>
</comment>
<dbReference type="Proteomes" id="UP000281975">
    <property type="component" value="Unassembled WGS sequence"/>
</dbReference>
<evidence type="ECO:0000256" key="8">
    <source>
        <dbReference type="PIRSR" id="PIRSR000190-1"/>
    </source>
</evidence>
<comment type="function">
    <text evidence="7">Catalyzes the oxidation of either pyridoxine 5'-phosphate (PNP) or pyridoxamine 5'-phosphate (PMP) into pyridoxal 5'-phosphate (PLP).</text>
</comment>
<feature type="binding site" evidence="7 8">
    <location>
        <position position="132"/>
    </location>
    <ligand>
        <name>substrate</name>
    </ligand>
</feature>
<proteinExistence type="inferred from homology"/>
<dbReference type="InterPro" id="IPR000659">
    <property type="entry name" value="Pyridox_Oxase"/>
</dbReference>
<keyword evidence="14" id="KW-1185">Reference proteome</keyword>
<comment type="caution">
    <text evidence="13">The sequence shown here is derived from an EMBL/GenBank/DDBJ whole genome shotgun (WGS) entry which is preliminary data.</text>
</comment>
<feature type="binding site" evidence="7 8">
    <location>
        <position position="124"/>
    </location>
    <ligand>
        <name>substrate</name>
    </ligand>
</feature>
<evidence type="ECO:0000256" key="9">
    <source>
        <dbReference type="PIRSR" id="PIRSR000190-2"/>
    </source>
</evidence>
<dbReference type="HAMAP" id="MF_01629">
    <property type="entry name" value="PdxH"/>
    <property type="match status" value="1"/>
</dbReference>
<feature type="region of interest" description="Disordered" evidence="10">
    <location>
        <begin position="1"/>
        <end position="25"/>
    </location>
</feature>
<comment type="caution">
    <text evidence="7">Lacks conserved residue(s) required for the propagation of feature annotation.</text>
</comment>
<organism evidence="13 14">
    <name type="scientific">Kushneria sinocarnis</name>
    <dbReference type="NCBI Taxonomy" id="595502"/>
    <lineage>
        <taxon>Bacteria</taxon>
        <taxon>Pseudomonadati</taxon>
        <taxon>Pseudomonadota</taxon>
        <taxon>Gammaproteobacteria</taxon>
        <taxon>Oceanospirillales</taxon>
        <taxon>Halomonadaceae</taxon>
        <taxon>Kushneria</taxon>
    </lineage>
</organism>
<evidence type="ECO:0000256" key="3">
    <source>
        <dbReference type="ARBA" id="ARBA00022630"/>
    </source>
</evidence>
<gene>
    <name evidence="7" type="primary">pdxH</name>
    <name evidence="13" type="ORF">C7446_1149</name>
</gene>
<keyword evidence="5 7" id="KW-0560">Oxidoreductase</keyword>
<evidence type="ECO:0000256" key="2">
    <source>
        <dbReference type="ARBA" id="ARBA00011738"/>
    </source>
</evidence>
<dbReference type="SUPFAM" id="SSF50475">
    <property type="entry name" value="FMN-binding split barrel"/>
    <property type="match status" value="1"/>
</dbReference>
<feature type="compositionally biased region" description="Basic and acidic residues" evidence="10">
    <location>
        <begin position="1"/>
        <end position="13"/>
    </location>
</feature>
<keyword evidence="3 7" id="KW-0285">Flavoprotein</keyword>
<dbReference type="PROSITE" id="PS01064">
    <property type="entry name" value="PYRIDOX_OXIDASE"/>
    <property type="match status" value="1"/>
</dbReference>
<feature type="binding site" evidence="8">
    <location>
        <begin position="9"/>
        <end position="12"/>
    </location>
    <ligand>
        <name>substrate</name>
    </ligand>
</feature>
<comment type="similarity">
    <text evidence="1 7">Belongs to the pyridoxamine 5'-phosphate oxidase family.</text>
</comment>
<dbReference type="OrthoDB" id="9780392at2"/>
<evidence type="ECO:0000313" key="13">
    <source>
        <dbReference type="EMBL" id="RKR06212.1"/>
    </source>
</evidence>
<feature type="domain" description="Pyridoxine 5'-phosphate oxidase dimerisation C-terminal" evidence="12">
    <location>
        <begin position="173"/>
        <end position="215"/>
    </location>
</feature>
<feature type="binding site" evidence="7 9">
    <location>
        <position position="84"/>
    </location>
    <ligand>
        <name>FMN</name>
        <dbReference type="ChEBI" id="CHEBI:58210"/>
    </ligand>
</feature>
<sequence>MTSDIGDVRRDYQGETLDPTTTPETPFPLFSEWLNAALESDGNDGNVMTLATADSSGMPHARIVLLKGFDETGFVFYTSYQSQKGSELANMPHAALVFWWSTQQRQVRIEGSVEQIGAEQSDRYFHSRPRASQLGAWISQQSVEIPDRQWLEDRRLRFEKAYDHGEVERPAHWGGYRIRPVMIEFWQGQPSRLHDRVRYRWFEREHHWQKVRLAP</sequence>
<feature type="binding site" evidence="7 8">
    <location>
        <position position="67"/>
    </location>
    <ligand>
        <name>substrate</name>
    </ligand>
</feature>
<dbReference type="NCBIfam" id="TIGR00558">
    <property type="entry name" value="pdxH"/>
    <property type="match status" value="1"/>
</dbReference>
<comment type="pathway">
    <text evidence="7">Cofactor metabolism; pyridoxal 5'-phosphate salvage; pyridoxal 5'-phosphate from pyridoxine 5'-phosphate: step 1/1.</text>
</comment>
<protein>
    <recommendedName>
        <fullName evidence="7">Pyridoxine/pyridoxamine 5'-phosphate oxidase</fullName>
        <ecNumber evidence="7">1.4.3.5</ecNumber>
    </recommendedName>
    <alternativeName>
        <fullName evidence="7">PNP/PMP oxidase</fullName>
        <shortName evidence="7">PNPOx</shortName>
    </alternativeName>
    <alternativeName>
        <fullName evidence="7">Pyridoxal 5'-phosphate synthase</fullName>
    </alternativeName>
</protein>
<evidence type="ECO:0000256" key="5">
    <source>
        <dbReference type="ARBA" id="ARBA00023002"/>
    </source>
</evidence>
<reference evidence="13 14" key="1">
    <citation type="submission" date="2018-10" db="EMBL/GenBank/DDBJ databases">
        <title>Genomic Encyclopedia of Type Strains, Phase IV (KMG-IV): sequencing the most valuable type-strain genomes for metagenomic binning, comparative biology and taxonomic classification.</title>
        <authorList>
            <person name="Goeker M."/>
        </authorList>
    </citation>
    <scope>NUCLEOTIDE SEQUENCE [LARGE SCALE GENOMIC DNA]</scope>
    <source>
        <strain evidence="13 14">DSM 23229</strain>
    </source>
</reference>
<evidence type="ECO:0000259" key="12">
    <source>
        <dbReference type="Pfam" id="PF10590"/>
    </source>
</evidence>
<feature type="binding site" evidence="7 9">
    <location>
        <begin position="141"/>
        <end position="142"/>
    </location>
    <ligand>
        <name>FMN</name>
        <dbReference type="ChEBI" id="CHEBI:58210"/>
    </ligand>
</feature>
<dbReference type="GO" id="GO:0004733">
    <property type="term" value="F:pyridoxamine phosphate oxidase activity"/>
    <property type="evidence" value="ECO:0007669"/>
    <property type="project" value="UniProtKB-UniRule"/>
</dbReference>
<evidence type="ECO:0000256" key="7">
    <source>
        <dbReference type="HAMAP-Rule" id="MF_01629"/>
    </source>
</evidence>
<feature type="domain" description="Pyridoxamine 5'-phosphate oxidase N-terminal" evidence="11">
    <location>
        <begin position="45"/>
        <end position="153"/>
    </location>
</feature>
<comment type="catalytic activity">
    <reaction evidence="7">
        <text>pyridoxamine 5'-phosphate + O2 + H2O = pyridoxal 5'-phosphate + H2O2 + NH4(+)</text>
        <dbReference type="Rhea" id="RHEA:15817"/>
        <dbReference type="ChEBI" id="CHEBI:15377"/>
        <dbReference type="ChEBI" id="CHEBI:15379"/>
        <dbReference type="ChEBI" id="CHEBI:16240"/>
        <dbReference type="ChEBI" id="CHEBI:28938"/>
        <dbReference type="ChEBI" id="CHEBI:58451"/>
        <dbReference type="ChEBI" id="CHEBI:597326"/>
        <dbReference type="EC" id="1.4.3.5"/>
    </reaction>
</comment>
<comment type="catalytic activity">
    <reaction evidence="7">
        <text>pyridoxine 5'-phosphate + O2 = pyridoxal 5'-phosphate + H2O2</text>
        <dbReference type="Rhea" id="RHEA:15149"/>
        <dbReference type="ChEBI" id="CHEBI:15379"/>
        <dbReference type="ChEBI" id="CHEBI:16240"/>
        <dbReference type="ChEBI" id="CHEBI:58589"/>
        <dbReference type="ChEBI" id="CHEBI:597326"/>
        <dbReference type="EC" id="1.4.3.5"/>
    </reaction>
</comment>
<keyword evidence="6 7" id="KW-0664">Pyridoxine biosynthesis</keyword>
<dbReference type="EMBL" id="RBIN01000003">
    <property type="protein sequence ID" value="RKR06212.1"/>
    <property type="molecule type" value="Genomic_DNA"/>
</dbReference>
<dbReference type="UniPathway" id="UPA01068">
    <property type="reaction ID" value="UER00304"/>
</dbReference>
<feature type="binding site" evidence="7 9">
    <location>
        <begin position="62"/>
        <end position="67"/>
    </location>
    <ligand>
        <name>FMN</name>
        <dbReference type="ChEBI" id="CHEBI:58210"/>
    </ligand>
</feature>